<feature type="compositionally biased region" description="Pro residues" evidence="1">
    <location>
        <begin position="39"/>
        <end position="49"/>
    </location>
</feature>
<proteinExistence type="predicted"/>
<dbReference type="Proteomes" id="UP000530234">
    <property type="component" value="Unassembled WGS sequence"/>
</dbReference>
<feature type="compositionally biased region" description="Low complexity" evidence="1">
    <location>
        <begin position="1"/>
        <end position="22"/>
    </location>
</feature>
<feature type="compositionally biased region" description="Low complexity" evidence="1">
    <location>
        <begin position="254"/>
        <end position="267"/>
    </location>
</feature>
<feature type="region of interest" description="Disordered" evidence="1">
    <location>
        <begin position="233"/>
        <end position="296"/>
    </location>
</feature>
<organism evidence="2 3">
    <name type="scientific">Streptomyces calidiresistens</name>
    <dbReference type="NCBI Taxonomy" id="1485586"/>
    <lineage>
        <taxon>Bacteria</taxon>
        <taxon>Bacillati</taxon>
        <taxon>Actinomycetota</taxon>
        <taxon>Actinomycetes</taxon>
        <taxon>Kitasatosporales</taxon>
        <taxon>Streptomycetaceae</taxon>
        <taxon>Streptomyces</taxon>
    </lineage>
</organism>
<evidence type="ECO:0000313" key="3">
    <source>
        <dbReference type="Proteomes" id="UP000530234"/>
    </source>
</evidence>
<dbReference type="EMBL" id="VKHS01000279">
    <property type="protein sequence ID" value="MBB0230424.1"/>
    <property type="molecule type" value="Genomic_DNA"/>
</dbReference>
<reference evidence="3" key="1">
    <citation type="submission" date="2019-10" db="EMBL/GenBank/DDBJ databases">
        <title>Streptomyces sp. nov., a novel actinobacterium isolated from alkaline environment.</title>
        <authorList>
            <person name="Golinska P."/>
        </authorList>
    </citation>
    <scope>NUCLEOTIDE SEQUENCE [LARGE SCALE GENOMIC DNA]</scope>
    <source>
        <strain evidence="3">DSM 42108</strain>
    </source>
</reference>
<name>A0A7W3XX05_9ACTN</name>
<keyword evidence="3" id="KW-1185">Reference proteome</keyword>
<evidence type="ECO:0000256" key="1">
    <source>
        <dbReference type="SAM" id="MobiDB-lite"/>
    </source>
</evidence>
<feature type="region of interest" description="Disordered" evidence="1">
    <location>
        <begin position="1"/>
        <end position="52"/>
    </location>
</feature>
<evidence type="ECO:0008006" key="4">
    <source>
        <dbReference type="Google" id="ProtNLM"/>
    </source>
</evidence>
<dbReference type="AlphaFoldDB" id="A0A7W3XX05"/>
<comment type="caution">
    <text evidence="2">The sequence shown here is derived from an EMBL/GenBank/DDBJ whole genome shotgun (WGS) entry which is preliminary data.</text>
</comment>
<sequence>MGAGLRRLLRRPAPTAGAAPGTGAPPPAREPGGSREPGPTRPDPRPSPGAGPCGGLLAAARLPLACLLAGALLGAGWSLLSEPRYVSSAHLVVPVPESGDHATAVGLARIHSRLAVEPVILERAAATLGVPAAELRGRIRSAGSPDAPVVEITVTDTDPVRAAETADAVAGALVDRGAELAAPGAGGAIPAPVPLTEARPASSPTSPSLAVSAGAGACAGLIVGVLPGRIRFPGDRRAGSADTSSAPPDPPDAGTPDPGTPDAGTPPWRRREDPDTGALPILPRGHRLRRGPHDRW</sequence>
<evidence type="ECO:0000313" key="2">
    <source>
        <dbReference type="EMBL" id="MBB0230424.1"/>
    </source>
</evidence>
<gene>
    <name evidence="2" type="ORF">FOE67_13110</name>
</gene>
<accession>A0A7W3XX05</accession>
<protein>
    <recommendedName>
        <fullName evidence="4">Capsular polysaccharide biosynthesis protein</fullName>
    </recommendedName>
</protein>
<dbReference type="RefSeq" id="WP_182663863.1">
    <property type="nucleotide sequence ID" value="NZ_VKHS01000279.1"/>
</dbReference>